<feature type="chain" id="PRO_5011992455" evidence="2">
    <location>
        <begin position="23"/>
        <end position="98"/>
    </location>
</feature>
<reference evidence="3 4" key="1">
    <citation type="submission" date="2017-03" db="EMBL/GenBank/DDBJ databases">
        <title>Genome sequence of Sphingomonas dokdonensis DSM 21029.</title>
        <authorList>
            <person name="Poehlein A."/>
            <person name="Wuebbeler J.H."/>
            <person name="Steinbuechel A."/>
            <person name="Daniel R."/>
        </authorList>
    </citation>
    <scope>NUCLEOTIDE SEQUENCE [LARGE SCALE GENOMIC DNA]</scope>
    <source>
        <strain evidence="3 4">DSM 21029</strain>
    </source>
</reference>
<feature type="signal peptide" evidence="2">
    <location>
        <begin position="1"/>
        <end position="22"/>
    </location>
</feature>
<proteinExistence type="predicted"/>
<evidence type="ECO:0000313" key="4">
    <source>
        <dbReference type="Proteomes" id="UP000197290"/>
    </source>
</evidence>
<comment type="caution">
    <text evidence="3">The sequence shown here is derived from an EMBL/GenBank/DDBJ whole genome shotgun (WGS) entry which is preliminary data.</text>
</comment>
<dbReference type="RefSeq" id="WP_088368274.1">
    <property type="nucleotide sequence ID" value="NZ_NBBI01000007.1"/>
</dbReference>
<protein>
    <submittedName>
        <fullName evidence="3">Uncharacterized protein</fullName>
    </submittedName>
</protein>
<evidence type="ECO:0000313" key="3">
    <source>
        <dbReference type="EMBL" id="OWK28128.1"/>
    </source>
</evidence>
<dbReference type="OrthoDB" id="7580075at2"/>
<keyword evidence="4" id="KW-1185">Reference proteome</keyword>
<gene>
    <name evidence="3" type="ORF">SPDO_29610</name>
</gene>
<evidence type="ECO:0000256" key="2">
    <source>
        <dbReference type="SAM" id="SignalP"/>
    </source>
</evidence>
<accession>A0A245ZEG6</accession>
<dbReference type="Proteomes" id="UP000197290">
    <property type="component" value="Unassembled WGS sequence"/>
</dbReference>
<organism evidence="3 4">
    <name type="scientific">Sphingomonas dokdonensis</name>
    <dbReference type="NCBI Taxonomy" id="344880"/>
    <lineage>
        <taxon>Bacteria</taxon>
        <taxon>Pseudomonadati</taxon>
        <taxon>Pseudomonadota</taxon>
        <taxon>Alphaproteobacteria</taxon>
        <taxon>Sphingomonadales</taxon>
        <taxon>Sphingomonadaceae</taxon>
        <taxon>Sphingomonas</taxon>
    </lineage>
</organism>
<keyword evidence="2" id="KW-0732">Signal</keyword>
<dbReference type="EMBL" id="NBBI01000007">
    <property type="protein sequence ID" value="OWK28128.1"/>
    <property type="molecule type" value="Genomic_DNA"/>
</dbReference>
<feature type="coiled-coil region" evidence="1">
    <location>
        <begin position="36"/>
        <end position="63"/>
    </location>
</feature>
<sequence>MKTVSPAAVIAALALAAVPLSACSKSPSDQLADRVENAADARADNLEMQADMLENRAAAVREAGEERSDAIEAADRNVAGMSQAQRDAIVANEAAAVR</sequence>
<name>A0A245ZEG6_9SPHN</name>
<dbReference type="AlphaFoldDB" id="A0A245ZEG6"/>
<keyword evidence="1" id="KW-0175">Coiled coil</keyword>
<evidence type="ECO:0000256" key="1">
    <source>
        <dbReference type="SAM" id="Coils"/>
    </source>
</evidence>